<keyword evidence="3 6" id="KW-0472">Membrane</keyword>
<dbReference type="InterPro" id="IPR059026">
    <property type="entry name" value="LpqB_N"/>
</dbReference>
<dbReference type="InterPro" id="IPR019606">
    <property type="entry name" value="GerMN"/>
</dbReference>
<dbReference type="PROSITE" id="PS51257">
    <property type="entry name" value="PROKAR_LIPOPROTEIN"/>
    <property type="match status" value="1"/>
</dbReference>
<feature type="chain" id="PRO_5033058262" description="Lipoprotein LpqB" evidence="7">
    <location>
        <begin position="24"/>
        <end position="573"/>
    </location>
</feature>
<dbReference type="EMBL" id="CP064954">
    <property type="protein sequence ID" value="QPK79689.1"/>
    <property type="molecule type" value="Genomic_DNA"/>
</dbReference>
<accession>A0A7T0KGG4</accession>
<keyword evidence="4 6" id="KW-0564">Palmitate</keyword>
<keyword evidence="1 6" id="KW-1003">Cell membrane</keyword>
<keyword evidence="2 6" id="KW-0732">Signal</keyword>
<comment type="subcellular location">
    <subcellularLocation>
        <location evidence="6">Cell membrane</location>
        <topology evidence="6">Lipid-anchor</topology>
    </subcellularLocation>
</comment>
<evidence type="ECO:0000256" key="3">
    <source>
        <dbReference type="ARBA" id="ARBA00023136"/>
    </source>
</evidence>
<evidence type="ECO:0000256" key="4">
    <source>
        <dbReference type="ARBA" id="ARBA00023139"/>
    </source>
</evidence>
<protein>
    <recommendedName>
        <fullName evidence="6">Lipoprotein LpqB</fullName>
    </recommendedName>
</protein>
<dbReference type="InterPro" id="IPR018910">
    <property type="entry name" value="LpqB_C"/>
</dbReference>
<sequence length="573" mass="61046">MPKYSSRRLRRIVALLALPAVVAAGCSTLPSNTSPQVLRSYDPAPQVQPMVGPQDGQEPDLLVRDFYRASALPSGDYAAARAFLTPEAAREWDPEAEILLVDAIDLTTRGSASSGDARTLEVRGNVIGTLEEGGSYITQNGGYEASIELAKVDGQWRIKDLPAGVVIERNELRNQYQPENLYFYAGSGQALIADRRWVFAGKDTLDTELITLLMEGPAPSLEPAIRTVLPPGAVFAGVEDGAYRFNGLAGMNEEDRMRFAAQLVWTLTTAGVPAPYEAIADGSPLLPELEEMTPDDFADYNPRASTNTVPGLFALNKGNVLRVTGTHVEPISGPLGDGGNVESAEISAVDKVAAVRSTGERSRLYLGDLSGTPVQAIEAKTLSRPTFERGGEAVWTVVDGQKVNRYVRSATSGQVVETEVDTSALENLSGEISVLRLSVDGARVAMIIDGKIYTGVNVREDNGSRRVVSVREIASELGGMALSLDWQPDGSLVVGTSSPDSPVWRVEQDGSSLTTLPSGNITAPVVSIAANQSTIFATDAHATLQLSSTDATSSFWREVPGLQGMRSAPIVAN</sequence>
<dbReference type="SUPFAM" id="SSF69304">
    <property type="entry name" value="Tricorn protease N-terminal domain"/>
    <property type="match status" value="1"/>
</dbReference>
<dbReference type="NCBIfam" id="NF010141">
    <property type="entry name" value="PRK13616.1"/>
    <property type="match status" value="1"/>
</dbReference>
<reference evidence="9 10" key="1">
    <citation type="submission" date="2020-11" db="EMBL/GenBank/DDBJ databases">
        <title>Corynebacterium sp. ZJ-599.</title>
        <authorList>
            <person name="Zhou J."/>
        </authorList>
    </citation>
    <scope>NUCLEOTIDE SEQUENCE [LARGE SCALE GENOMIC DNA]</scope>
    <source>
        <strain evidence="9 10">ZJ-599</strain>
    </source>
</reference>
<dbReference type="Pfam" id="PF25976">
    <property type="entry name" value="LpqB_N"/>
    <property type="match status" value="1"/>
</dbReference>
<feature type="signal peptide" evidence="7">
    <location>
        <begin position="1"/>
        <end position="23"/>
    </location>
</feature>
<evidence type="ECO:0000313" key="10">
    <source>
        <dbReference type="Proteomes" id="UP000594681"/>
    </source>
</evidence>
<keyword evidence="10" id="KW-1185">Reference proteome</keyword>
<evidence type="ECO:0000256" key="2">
    <source>
        <dbReference type="ARBA" id="ARBA00022729"/>
    </source>
</evidence>
<evidence type="ECO:0000313" key="9">
    <source>
        <dbReference type="EMBL" id="QPK79689.1"/>
    </source>
</evidence>
<dbReference type="SMART" id="SM00909">
    <property type="entry name" value="Germane"/>
    <property type="match status" value="1"/>
</dbReference>
<proteinExistence type="inferred from homology"/>
<dbReference type="Pfam" id="PF10647">
    <property type="entry name" value="Gmad1"/>
    <property type="match status" value="1"/>
</dbReference>
<dbReference type="AlphaFoldDB" id="A0A7T0KGG4"/>
<evidence type="ECO:0000256" key="1">
    <source>
        <dbReference type="ARBA" id="ARBA00022475"/>
    </source>
</evidence>
<evidence type="ECO:0000256" key="7">
    <source>
        <dbReference type="SAM" id="SignalP"/>
    </source>
</evidence>
<evidence type="ECO:0000259" key="8">
    <source>
        <dbReference type="SMART" id="SM00909"/>
    </source>
</evidence>
<gene>
    <name evidence="6 9" type="primary">lpqB</name>
    <name evidence="9" type="ORF">G7Y31_03005</name>
</gene>
<dbReference type="Pfam" id="PF10646">
    <property type="entry name" value="Germane"/>
    <property type="match status" value="1"/>
</dbReference>
<dbReference type="HAMAP" id="MF_01373">
    <property type="entry name" value="LpqB_lipoprot"/>
    <property type="match status" value="1"/>
</dbReference>
<evidence type="ECO:0000256" key="6">
    <source>
        <dbReference type="HAMAP-Rule" id="MF_01373"/>
    </source>
</evidence>
<evidence type="ECO:0000256" key="5">
    <source>
        <dbReference type="ARBA" id="ARBA00023288"/>
    </source>
</evidence>
<dbReference type="KEGG" id="cliz:G7Y31_03005"/>
<name>A0A7T0KGG4_9CORY</name>
<dbReference type="InterPro" id="IPR023959">
    <property type="entry name" value="LpqB"/>
</dbReference>
<dbReference type="RefSeq" id="WP_165008516.1">
    <property type="nucleotide sequence ID" value="NZ_CP064954.1"/>
</dbReference>
<keyword evidence="5 6" id="KW-0449">Lipoprotein</keyword>
<organism evidence="9 10">
    <name type="scientific">Corynebacterium lizhenjunii</name>
    <dbReference type="NCBI Taxonomy" id="2709394"/>
    <lineage>
        <taxon>Bacteria</taxon>
        <taxon>Bacillati</taxon>
        <taxon>Actinomycetota</taxon>
        <taxon>Actinomycetes</taxon>
        <taxon>Mycobacteriales</taxon>
        <taxon>Corynebacteriaceae</taxon>
        <taxon>Corynebacterium</taxon>
    </lineage>
</organism>
<comment type="similarity">
    <text evidence="6">Belongs to the LpqB lipoprotein family.</text>
</comment>
<feature type="domain" description="GerMN" evidence="8">
    <location>
        <begin position="206"/>
        <end position="289"/>
    </location>
</feature>
<dbReference type="GO" id="GO:0005886">
    <property type="term" value="C:plasma membrane"/>
    <property type="evidence" value="ECO:0007669"/>
    <property type="project" value="UniProtKB-SubCell"/>
</dbReference>
<dbReference type="Proteomes" id="UP000594681">
    <property type="component" value="Chromosome"/>
</dbReference>